<dbReference type="OrthoDB" id="9804316at2"/>
<dbReference type="AlphaFoldDB" id="Q2K2A8"/>
<dbReference type="SUPFAM" id="SSF102712">
    <property type="entry name" value="JAB1/MPN domain"/>
    <property type="match status" value="1"/>
</dbReference>
<organism evidence="1 2">
    <name type="scientific">Rhizobium etli (strain ATCC 51251 / DSM 11541 / JCM 21823 / NBRC 15573 / CFN 42)</name>
    <dbReference type="NCBI Taxonomy" id="347834"/>
    <lineage>
        <taxon>Bacteria</taxon>
        <taxon>Pseudomonadati</taxon>
        <taxon>Pseudomonadota</taxon>
        <taxon>Alphaproteobacteria</taxon>
        <taxon>Hyphomicrobiales</taxon>
        <taxon>Rhizobiaceae</taxon>
        <taxon>Rhizobium/Agrobacterium group</taxon>
        <taxon>Rhizobium</taxon>
    </lineage>
</organism>
<gene>
    <name evidence="1" type="ordered locus">RHE_PA00015</name>
</gene>
<dbReference type="Proteomes" id="UP000001936">
    <property type="component" value="Plasmid p42a"/>
</dbReference>
<sequence>MAIASSLWRRLVALYSRTNLGQRDQSNTDARVPNSNELLRLPDGRSGSTQVIGLAAVERFVVPRAAVNDVHEHLAEVGRSGYEGLGLWVGTVAAEIATVERALIPQQRLIRSAAGVGVHVDGTELHRINMWLFDNGLRILAQIHSHPSDAYHSDTDDEYALATAVGSLSLVVPDFATGPTDLSQTAVYRLDKAGKWMAVSQETVNRLIEIVD</sequence>
<dbReference type="Gene3D" id="3.40.140.10">
    <property type="entry name" value="Cytidine Deaminase, domain 2"/>
    <property type="match status" value="1"/>
</dbReference>
<accession>Q2K2A8</accession>
<protein>
    <submittedName>
        <fullName evidence="1">Hypothetical conserved protein</fullName>
    </submittedName>
</protein>
<evidence type="ECO:0000313" key="1">
    <source>
        <dbReference type="EMBL" id="ABC92884.1"/>
    </source>
</evidence>
<reference evidence="1 2" key="1">
    <citation type="journal article" date="2006" name="Proc. Natl. Acad. Sci. U.S.A.">
        <title>The partitioned Rhizobium etli genome: genetic and metabolic redundancy in seven interacting replicons.</title>
        <authorList>
            <person name="Gonzalez V."/>
            <person name="Santamaria R.I."/>
            <person name="Bustos P."/>
            <person name="Hernandez-Gonzalez I."/>
            <person name="Medrano-Soto A."/>
            <person name="Moreno-Hagelsieb G."/>
            <person name="Janga S.C."/>
            <person name="Ramirez M.A."/>
            <person name="Jimenez-Jacinto V."/>
            <person name="Collado-Vides J."/>
            <person name="Davila G."/>
        </authorList>
    </citation>
    <scope>NUCLEOTIDE SEQUENCE [LARGE SCALE GENOMIC DNA]</scope>
    <source>
        <strain evidence="2">ATCC 51251 / DSM 11541 / JCM 21823 / NBRC 15573 / CFN 42</strain>
    </source>
</reference>
<name>Q2K2A8_RHIEC</name>
<dbReference type="KEGG" id="ret:RHE_PA00015"/>
<proteinExistence type="predicted"/>
<geneLocation type="plasmid" evidence="1 2">
    <name>p42a</name>
</geneLocation>
<dbReference type="HOGENOM" id="CLU_112902_0_0_5"/>
<evidence type="ECO:0000313" key="2">
    <source>
        <dbReference type="Proteomes" id="UP000001936"/>
    </source>
</evidence>
<keyword evidence="2" id="KW-1185">Reference proteome</keyword>
<keyword evidence="1" id="KW-0614">Plasmid</keyword>
<dbReference type="EMBL" id="CP000134">
    <property type="protein sequence ID" value="ABC92884.1"/>
    <property type="molecule type" value="Genomic_DNA"/>
</dbReference>